<evidence type="ECO:0000313" key="1">
    <source>
        <dbReference type="EMBL" id="CAJ2663730.1"/>
    </source>
</evidence>
<accession>A0ACB0L558</accession>
<evidence type="ECO:0000313" key="2">
    <source>
        <dbReference type="Proteomes" id="UP001177021"/>
    </source>
</evidence>
<organism evidence="1 2">
    <name type="scientific">Trifolium pratense</name>
    <name type="common">Red clover</name>
    <dbReference type="NCBI Taxonomy" id="57577"/>
    <lineage>
        <taxon>Eukaryota</taxon>
        <taxon>Viridiplantae</taxon>
        <taxon>Streptophyta</taxon>
        <taxon>Embryophyta</taxon>
        <taxon>Tracheophyta</taxon>
        <taxon>Spermatophyta</taxon>
        <taxon>Magnoliopsida</taxon>
        <taxon>eudicotyledons</taxon>
        <taxon>Gunneridae</taxon>
        <taxon>Pentapetalae</taxon>
        <taxon>rosids</taxon>
        <taxon>fabids</taxon>
        <taxon>Fabales</taxon>
        <taxon>Fabaceae</taxon>
        <taxon>Papilionoideae</taxon>
        <taxon>50 kb inversion clade</taxon>
        <taxon>NPAAA clade</taxon>
        <taxon>Hologalegina</taxon>
        <taxon>IRL clade</taxon>
        <taxon>Trifolieae</taxon>
        <taxon>Trifolium</taxon>
    </lineage>
</organism>
<protein>
    <submittedName>
        <fullName evidence="1">Uncharacterized protein</fullName>
    </submittedName>
</protein>
<dbReference type="Proteomes" id="UP001177021">
    <property type="component" value="Unassembled WGS sequence"/>
</dbReference>
<sequence length="872" mass="95574">MTTFDQFRDMYDVAFKPRLLTTLITDYLPNQNHPFSNPSQLSKVVSLIKTHSLLSESVTESMDPKAIKAWKSSVTSWVDRVLLLVSNHSPDKRWAGISLLGVTCEECSSDRFIESYLMWFQKLLSSLQSQEDSHLVKVAACASISDLLARLSGFPKFKKDGSASAVKVVQPVIRMLNDDNSEAIWEAAVHVICTLITSFPFSIQRHYDSVESAIAVKLVSGGCSDDMMKKLVHCLALLPKSKGDEESWSLTMQKILITLNDQLNLTFQGLEDETIRKEFNGLLSQPGKQPPPPLGGCVSTEEASNNITKRSKQSQTVNVSILMSGCCMMLTNIYPVKVNVPVRLLLVLAERILMVNGSLPEMSLPFMTARQQENVCSELPVLHMSSLELLTAIIKATSSQLLPHAASIVRFITRYFKTCVLPELRIKIYSIAKTLLISMGVGMALCLSKEVANNAIADLSIIEKKNGGMLNGSTTDVSTVAPLLVNNKKRKHSSANGSLQEYDASGGLGVEVPKKCAMAPISLRVAALEALETLITVAGALKSEQWRSKVDSLLIVVAMESFREGSSNEEINGFQKKDPAATAADLQIAALRALLASFLSVSRPPYLSQGLELFRRGKQQTGTKLAEFCAHAMLALEVLIHPRALPLVDYVPPNNDTYDEAQFSFRDEYVSRNHTTPFGLPQTEPPNCVNNMFANYLANGDDEMGGLWKENTKETKESSQMATSLPSSTDIQERNDMVSETATNADFEMRTVETETILKSDHLGESVKQIQEPIHEPVSVASNPAVIDIHGDAATSTDIEPDRIVSDSTIPHNEANNLELASPSKSPVQASDTKLVQQFAFDLNYGNSVDGDDDDSFPDIVDGDPDSDSDSE</sequence>
<gene>
    <name evidence="1" type="ORF">MILVUS5_LOCUS29096</name>
</gene>
<comment type="caution">
    <text evidence="1">The sequence shown here is derived from an EMBL/GenBank/DDBJ whole genome shotgun (WGS) entry which is preliminary data.</text>
</comment>
<proteinExistence type="predicted"/>
<dbReference type="EMBL" id="CASHSV030000409">
    <property type="protein sequence ID" value="CAJ2663730.1"/>
    <property type="molecule type" value="Genomic_DNA"/>
</dbReference>
<reference evidence="1" key="1">
    <citation type="submission" date="2023-10" db="EMBL/GenBank/DDBJ databases">
        <authorList>
            <person name="Rodriguez Cubillos JULIANA M."/>
            <person name="De Vega J."/>
        </authorList>
    </citation>
    <scope>NUCLEOTIDE SEQUENCE</scope>
</reference>
<keyword evidence="2" id="KW-1185">Reference proteome</keyword>
<name>A0ACB0L558_TRIPR</name>